<feature type="domain" description="Transposase IS200-like" evidence="1">
    <location>
        <begin position="2"/>
        <end position="60"/>
    </location>
</feature>
<dbReference type="Gene3D" id="3.30.70.1290">
    <property type="entry name" value="Transposase IS200-like"/>
    <property type="match status" value="1"/>
</dbReference>
<dbReference type="KEGG" id="ehn:H9Q80_01440"/>
<dbReference type="SUPFAM" id="SSF143422">
    <property type="entry name" value="Transposase IS200-like"/>
    <property type="match status" value="1"/>
</dbReference>
<dbReference type="GO" id="GO:0006313">
    <property type="term" value="P:DNA transposition"/>
    <property type="evidence" value="ECO:0007669"/>
    <property type="project" value="InterPro"/>
</dbReference>
<accession>A0A7G9GPB6</accession>
<evidence type="ECO:0000313" key="2">
    <source>
        <dbReference type="EMBL" id="QNM12648.1"/>
    </source>
</evidence>
<proteinExistence type="predicted"/>
<reference evidence="2 3" key="1">
    <citation type="submission" date="2020-08" db="EMBL/GenBank/DDBJ databases">
        <authorList>
            <person name="Liu C."/>
            <person name="Sun Q."/>
        </authorList>
    </citation>
    <scope>NUCLEOTIDE SEQUENCE [LARGE SCALE GENOMIC DNA]</scope>
    <source>
        <strain evidence="2 3">NSJ-61</strain>
    </source>
</reference>
<name>A0A7G9GPB6_9FIRM</name>
<dbReference type="InterPro" id="IPR002686">
    <property type="entry name" value="Transposase_17"/>
</dbReference>
<dbReference type="InterPro" id="IPR036515">
    <property type="entry name" value="Transposase_17_sf"/>
</dbReference>
<dbReference type="EMBL" id="CP060636">
    <property type="protein sequence ID" value="QNM12648.1"/>
    <property type="molecule type" value="Genomic_DNA"/>
</dbReference>
<keyword evidence="3" id="KW-1185">Reference proteome</keyword>
<dbReference type="PANTHER" id="PTHR33360:SF2">
    <property type="entry name" value="TRANSPOSASE FOR INSERTION SEQUENCE ELEMENT IS200"/>
    <property type="match status" value="1"/>
</dbReference>
<dbReference type="PANTHER" id="PTHR33360">
    <property type="entry name" value="TRANSPOSASE FOR INSERTION SEQUENCE ELEMENT IS200"/>
    <property type="match status" value="1"/>
</dbReference>
<gene>
    <name evidence="2" type="primary">tnpA</name>
    <name evidence="2" type="ORF">H9Q80_01440</name>
</gene>
<organism evidence="2 3">
    <name type="scientific">[Eubacterium] hominis</name>
    <dbReference type="NCBI Taxonomy" id="2764325"/>
    <lineage>
        <taxon>Bacteria</taxon>
        <taxon>Bacillati</taxon>
        <taxon>Bacillota</taxon>
        <taxon>Erysipelotrichia</taxon>
        <taxon>Erysipelotrichales</taxon>
        <taxon>Erysipelotrichaceae</taxon>
        <taxon>Amedibacillus</taxon>
    </lineage>
</organism>
<dbReference type="GO" id="GO:0004803">
    <property type="term" value="F:transposase activity"/>
    <property type="evidence" value="ECO:0007669"/>
    <property type="project" value="InterPro"/>
</dbReference>
<dbReference type="Proteomes" id="UP000515856">
    <property type="component" value="Chromosome"/>
</dbReference>
<dbReference type="RefSeq" id="WP_158552705.1">
    <property type="nucleotide sequence ID" value="NZ_CP060636.1"/>
</dbReference>
<protein>
    <submittedName>
        <fullName evidence="2">IS200/IS605 family transposase</fullName>
    </submittedName>
</protein>
<dbReference type="Pfam" id="PF01797">
    <property type="entry name" value="Y1_Tnp"/>
    <property type="match status" value="1"/>
</dbReference>
<dbReference type="AlphaFoldDB" id="A0A7G9GPB6"/>
<dbReference type="NCBIfam" id="NF033573">
    <property type="entry name" value="transpos_IS200"/>
    <property type="match status" value="1"/>
</dbReference>
<evidence type="ECO:0000313" key="3">
    <source>
        <dbReference type="Proteomes" id="UP000515856"/>
    </source>
</evidence>
<sequence length="79" mass="9302">MSAAQIIKTVKNITAKEIYKRFPEVKEKLWGGQFWSDGYYVSTVGQHGNEKVIQEYVKKQGTEKEYEQLLKQEQLDLFE</sequence>
<evidence type="ECO:0000259" key="1">
    <source>
        <dbReference type="Pfam" id="PF01797"/>
    </source>
</evidence>
<dbReference type="GO" id="GO:0003677">
    <property type="term" value="F:DNA binding"/>
    <property type="evidence" value="ECO:0007669"/>
    <property type="project" value="InterPro"/>
</dbReference>